<evidence type="ECO:0000256" key="3">
    <source>
        <dbReference type="ARBA" id="ARBA00008682"/>
    </source>
</evidence>
<comment type="caution">
    <text evidence="14">The sequence shown here is derived from an EMBL/GenBank/DDBJ whole genome shotgun (WGS) entry which is preliminary data.</text>
</comment>
<evidence type="ECO:0000256" key="8">
    <source>
        <dbReference type="ARBA" id="ARBA00023277"/>
    </source>
</evidence>
<dbReference type="SMART" id="SM00636">
    <property type="entry name" value="Glyco_18"/>
    <property type="match status" value="1"/>
</dbReference>
<keyword evidence="6 11" id="KW-0378">Hydrolase</keyword>
<dbReference type="InterPro" id="IPR001223">
    <property type="entry name" value="Glyco_hydro18_cat"/>
</dbReference>
<dbReference type="Pfam" id="PF00704">
    <property type="entry name" value="Glyco_hydro_18"/>
    <property type="match status" value="1"/>
</dbReference>
<evidence type="ECO:0000256" key="10">
    <source>
        <dbReference type="ARBA" id="ARBA00023326"/>
    </source>
</evidence>
<organism evidence="14 15">
    <name type="scientific">Escovopsis weberi</name>
    <dbReference type="NCBI Taxonomy" id="150374"/>
    <lineage>
        <taxon>Eukaryota</taxon>
        <taxon>Fungi</taxon>
        <taxon>Dikarya</taxon>
        <taxon>Ascomycota</taxon>
        <taxon>Pezizomycotina</taxon>
        <taxon>Sordariomycetes</taxon>
        <taxon>Hypocreomycetidae</taxon>
        <taxon>Hypocreales</taxon>
        <taxon>Hypocreaceae</taxon>
        <taxon>Escovopsis</taxon>
    </lineage>
</organism>
<dbReference type="OrthoDB" id="76388at2759"/>
<dbReference type="InterPro" id="IPR017853">
    <property type="entry name" value="GH"/>
</dbReference>
<evidence type="ECO:0000256" key="4">
    <source>
        <dbReference type="ARBA" id="ARBA00012729"/>
    </source>
</evidence>
<reference evidence="14 15" key="1">
    <citation type="submission" date="2015-07" db="EMBL/GenBank/DDBJ databases">
        <title>The genome of the fungus Escovopsis weberi, a specialized disease agent of ant agriculture.</title>
        <authorList>
            <person name="de Man T.J."/>
            <person name="Stajich J.E."/>
            <person name="Kubicek C.P."/>
            <person name="Chenthamara K."/>
            <person name="Atanasova L."/>
            <person name="Druzhinina I.S."/>
            <person name="Birnbaum S."/>
            <person name="Barribeau S.M."/>
            <person name="Teiling C."/>
            <person name="Suen G."/>
            <person name="Currie C."/>
            <person name="Gerardo N.M."/>
        </authorList>
    </citation>
    <scope>NUCLEOTIDE SEQUENCE [LARGE SCALE GENOMIC DNA]</scope>
</reference>
<dbReference type="EC" id="3.2.1.14" evidence="4"/>
<evidence type="ECO:0000256" key="11">
    <source>
        <dbReference type="RuleBase" id="RU000489"/>
    </source>
</evidence>
<evidence type="ECO:0000256" key="6">
    <source>
        <dbReference type="ARBA" id="ARBA00022801"/>
    </source>
</evidence>
<feature type="region of interest" description="Disordered" evidence="12">
    <location>
        <begin position="27"/>
        <end position="63"/>
    </location>
</feature>
<evidence type="ECO:0000256" key="5">
    <source>
        <dbReference type="ARBA" id="ARBA00022525"/>
    </source>
</evidence>
<protein>
    <recommendedName>
        <fullName evidence="4">chitinase</fullName>
        <ecNumber evidence="4">3.2.1.14</ecNumber>
    </recommendedName>
</protein>
<dbReference type="AlphaFoldDB" id="A0A0M9VVB7"/>
<evidence type="ECO:0000256" key="9">
    <source>
        <dbReference type="ARBA" id="ARBA00023295"/>
    </source>
</evidence>
<name>A0A0M9VVB7_ESCWE</name>
<dbReference type="PROSITE" id="PS01095">
    <property type="entry name" value="GH18_1"/>
    <property type="match status" value="1"/>
</dbReference>
<dbReference type="Proteomes" id="UP000053831">
    <property type="component" value="Unassembled WGS sequence"/>
</dbReference>
<sequence length="408" mass="45298">MSFFDSLLRAKDKIEAKIEEQLHIFQSDSSSHQEGGDGGPPPIPPRPAHLFPQYAQPGPPQQSFGGGGQYMNAVYYPSWAIYKDKTPGTLDVSSVTHVYYAFIGVNEDGSLRHFDEWADLNKDVDGEKGCLAALAKLKSENPHIKTVLSVGGGTGSKEFPALAASEDARRRFADEARQFCDRHSFDGIDIDWEHPQDEEQGYHFLKLLEACRETLPSPTYLLTTALPVGEWVLRHLDLARVSHVIDYINLMAYDYTGAWTQSCGHQAQLHVPPSVHPELGHCGSKAIDYILSRGFQARQLVLGVPNYARFFPRARGHGDRFEGAGEMEYCDIPDEWVERAYVDDRAVAAWHMDHDEKGFVSFDVPATVQMKASFVAGMGLGGLFYWTWTGDKQGPLSLVAAGRYALGS</sequence>
<evidence type="ECO:0000259" key="13">
    <source>
        <dbReference type="PROSITE" id="PS51910"/>
    </source>
</evidence>
<keyword evidence="7" id="KW-0146">Chitin degradation</keyword>
<feature type="domain" description="GH18" evidence="13">
    <location>
        <begin position="70"/>
        <end position="408"/>
    </location>
</feature>
<evidence type="ECO:0000256" key="2">
    <source>
        <dbReference type="ARBA" id="ARBA00004613"/>
    </source>
</evidence>
<keyword evidence="10" id="KW-0624">Polysaccharide degradation</keyword>
<dbReference type="GO" id="GO:0008843">
    <property type="term" value="F:endochitinase activity"/>
    <property type="evidence" value="ECO:0007669"/>
    <property type="project" value="UniProtKB-EC"/>
</dbReference>
<dbReference type="GO" id="GO:0000272">
    <property type="term" value="P:polysaccharide catabolic process"/>
    <property type="evidence" value="ECO:0007669"/>
    <property type="project" value="UniProtKB-KW"/>
</dbReference>
<dbReference type="InterPro" id="IPR001579">
    <property type="entry name" value="Glyco_hydro_18_chit_AS"/>
</dbReference>
<dbReference type="SUPFAM" id="SSF51445">
    <property type="entry name" value="(Trans)glycosidases"/>
    <property type="match status" value="1"/>
</dbReference>
<dbReference type="GO" id="GO:0006032">
    <property type="term" value="P:chitin catabolic process"/>
    <property type="evidence" value="ECO:0007669"/>
    <property type="project" value="UniProtKB-KW"/>
</dbReference>
<evidence type="ECO:0000313" key="14">
    <source>
        <dbReference type="EMBL" id="KOS20825.1"/>
    </source>
</evidence>
<keyword evidence="8" id="KW-0119">Carbohydrate metabolism</keyword>
<dbReference type="InterPro" id="IPR011583">
    <property type="entry name" value="Chitinase_II/V-like_cat"/>
</dbReference>
<accession>A0A0M9VVB7</accession>
<evidence type="ECO:0000256" key="1">
    <source>
        <dbReference type="ARBA" id="ARBA00000822"/>
    </source>
</evidence>
<dbReference type="EMBL" id="LGSR01000013">
    <property type="protein sequence ID" value="KOS20825.1"/>
    <property type="molecule type" value="Genomic_DNA"/>
</dbReference>
<dbReference type="STRING" id="150374.A0A0M9VVB7"/>
<gene>
    <name evidence="14" type="ORF">ESCO_004392</name>
</gene>
<dbReference type="Gene3D" id="3.10.50.10">
    <property type="match status" value="1"/>
</dbReference>
<evidence type="ECO:0000313" key="15">
    <source>
        <dbReference type="Proteomes" id="UP000053831"/>
    </source>
</evidence>
<comment type="subcellular location">
    <subcellularLocation>
        <location evidence="2">Secreted</location>
    </subcellularLocation>
</comment>
<dbReference type="PANTHER" id="PTHR11177">
    <property type="entry name" value="CHITINASE"/>
    <property type="match status" value="1"/>
</dbReference>
<keyword evidence="5" id="KW-0964">Secreted</keyword>
<proteinExistence type="inferred from homology"/>
<dbReference type="GO" id="GO:0005576">
    <property type="term" value="C:extracellular region"/>
    <property type="evidence" value="ECO:0007669"/>
    <property type="project" value="UniProtKB-SubCell"/>
</dbReference>
<keyword evidence="9 11" id="KW-0326">Glycosidase</keyword>
<dbReference type="InterPro" id="IPR029070">
    <property type="entry name" value="Chitinase_insertion_sf"/>
</dbReference>
<comment type="similarity">
    <text evidence="3">Belongs to the glycosyl hydrolase 18 family. Chitinase class V subfamily.</text>
</comment>
<keyword evidence="15" id="KW-1185">Reference proteome</keyword>
<dbReference type="Gene3D" id="3.20.20.80">
    <property type="entry name" value="Glycosidases"/>
    <property type="match status" value="1"/>
</dbReference>
<comment type="catalytic activity">
    <reaction evidence="1">
        <text>Random endo-hydrolysis of N-acetyl-beta-D-glucosaminide (1-&gt;4)-beta-linkages in chitin and chitodextrins.</text>
        <dbReference type="EC" id="3.2.1.14"/>
    </reaction>
</comment>
<dbReference type="PROSITE" id="PS51910">
    <property type="entry name" value="GH18_2"/>
    <property type="match status" value="1"/>
</dbReference>
<dbReference type="PANTHER" id="PTHR11177:SF228">
    <property type="entry name" value="CHITINASE"/>
    <property type="match status" value="1"/>
</dbReference>
<evidence type="ECO:0000256" key="7">
    <source>
        <dbReference type="ARBA" id="ARBA00023024"/>
    </source>
</evidence>
<dbReference type="GO" id="GO:0008061">
    <property type="term" value="F:chitin binding"/>
    <property type="evidence" value="ECO:0007669"/>
    <property type="project" value="InterPro"/>
</dbReference>
<evidence type="ECO:0000256" key="12">
    <source>
        <dbReference type="SAM" id="MobiDB-lite"/>
    </source>
</evidence>
<dbReference type="InterPro" id="IPR050314">
    <property type="entry name" value="Glycosyl_Hydrlase_18"/>
</dbReference>